<evidence type="ECO:0000256" key="1">
    <source>
        <dbReference type="SAM" id="SignalP"/>
    </source>
</evidence>
<proteinExistence type="predicted"/>
<gene>
    <name evidence="3" type="ORF">FF098_016055</name>
    <name evidence="2" type="ORF">GCM10011355_33910</name>
</gene>
<evidence type="ECO:0000313" key="4">
    <source>
        <dbReference type="Proteomes" id="UP000621856"/>
    </source>
</evidence>
<feature type="signal peptide" evidence="1">
    <location>
        <begin position="1"/>
        <end position="26"/>
    </location>
</feature>
<dbReference type="EMBL" id="BMGZ01000005">
    <property type="protein sequence ID" value="GGI01981.1"/>
    <property type="molecule type" value="Genomic_DNA"/>
</dbReference>
<sequence>MSLTRNMLSVVPAGLFVAVLATPAYAAEPVEATTLSDVRECRTEMTSMTGKRSSCSRVMALTAPYGYVLDPETVSIEPLRTKGEVSDCGQAVIIYDGEVPVGVEAEVKAISGMIPNSRKAGVKCRLTGTFTFSAERTAGLNPSARPGPLLERY</sequence>
<dbReference type="EMBL" id="VCJR02000005">
    <property type="protein sequence ID" value="NHK29427.1"/>
    <property type="molecule type" value="Genomic_DNA"/>
</dbReference>
<dbReference type="AlphaFoldDB" id="A0A8J3A4C3"/>
<dbReference type="Proteomes" id="UP000621856">
    <property type="component" value="Unassembled WGS sequence"/>
</dbReference>
<evidence type="ECO:0000313" key="5">
    <source>
        <dbReference type="Proteomes" id="UP000818603"/>
    </source>
</evidence>
<keyword evidence="1" id="KW-0732">Signal</keyword>
<organism evidence="2 4">
    <name type="scientific">Aquisalinus luteolus</name>
    <dbReference type="NCBI Taxonomy" id="1566827"/>
    <lineage>
        <taxon>Bacteria</taxon>
        <taxon>Pseudomonadati</taxon>
        <taxon>Pseudomonadota</taxon>
        <taxon>Alphaproteobacteria</taxon>
        <taxon>Parvularculales</taxon>
        <taxon>Parvularculaceae</taxon>
        <taxon>Aquisalinus</taxon>
    </lineage>
</organism>
<reference evidence="2" key="3">
    <citation type="submission" date="2020-09" db="EMBL/GenBank/DDBJ databases">
        <authorList>
            <person name="Sun Q."/>
            <person name="Zhou Y."/>
        </authorList>
    </citation>
    <scope>NUCLEOTIDE SEQUENCE</scope>
    <source>
        <strain evidence="2">CGMCC 1.14984</strain>
    </source>
</reference>
<reference evidence="2" key="1">
    <citation type="journal article" date="2014" name="Int. J. Syst. Evol. Microbiol.">
        <title>Complete genome sequence of Corynebacterium casei LMG S-19264T (=DSM 44701T), isolated from a smear-ripened cheese.</title>
        <authorList>
            <consortium name="US DOE Joint Genome Institute (JGI-PGF)"/>
            <person name="Walter F."/>
            <person name="Albersmeier A."/>
            <person name="Kalinowski J."/>
            <person name="Ruckert C."/>
        </authorList>
    </citation>
    <scope>NUCLEOTIDE SEQUENCE</scope>
    <source>
        <strain evidence="2">CGMCC 1.14984</strain>
    </source>
</reference>
<dbReference type="Proteomes" id="UP000818603">
    <property type="component" value="Unassembled WGS sequence"/>
</dbReference>
<feature type="chain" id="PRO_5035308877" evidence="1">
    <location>
        <begin position="27"/>
        <end position="153"/>
    </location>
</feature>
<protein>
    <submittedName>
        <fullName evidence="2">Uncharacterized protein</fullName>
    </submittedName>
</protein>
<name>A0A8J3A4C3_9PROT</name>
<accession>A0A8J3A4C3</accession>
<keyword evidence="5" id="KW-1185">Reference proteome</keyword>
<evidence type="ECO:0000313" key="3">
    <source>
        <dbReference type="EMBL" id="NHK29427.1"/>
    </source>
</evidence>
<evidence type="ECO:0000313" key="2">
    <source>
        <dbReference type="EMBL" id="GGI01981.1"/>
    </source>
</evidence>
<comment type="caution">
    <text evidence="2">The sequence shown here is derived from an EMBL/GenBank/DDBJ whole genome shotgun (WGS) entry which is preliminary data.</text>
</comment>
<reference evidence="3 5" key="2">
    <citation type="submission" date="2020-02" db="EMBL/GenBank/DDBJ databases">
        <title>Genome sequence of Parvularcula flava strain NH6-79.</title>
        <authorList>
            <person name="Abdul Karim M.H."/>
            <person name="Lam M.Q."/>
            <person name="Chen S.J."/>
            <person name="Yahya A."/>
            <person name="Shahir S."/>
            <person name="Shamsir M.S."/>
            <person name="Chong C.S."/>
        </authorList>
    </citation>
    <scope>NUCLEOTIDE SEQUENCE [LARGE SCALE GENOMIC DNA]</scope>
    <source>
        <strain evidence="3 5">NH6-79</strain>
    </source>
</reference>
<dbReference type="RefSeq" id="WP_155142463.1">
    <property type="nucleotide sequence ID" value="NZ_BMGZ01000005.1"/>
</dbReference>